<dbReference type="NCBIfam" id="NF033788">
    <property type="entry name" value="HTH_metalloreg"/>
    <property type="match status" value="1"/>
</dbReference>
<keyword evidence="3" id="KW-0804">Transcription</keyword>
<comment type="caution">
    <text evidence="5">The sequence shown here is derived from an EMBL/GenBank/DDBJ whole genome shotgun (WGS) entry which is preliminary data.</text>
</comment>
<feature type="domain" description="HTH arsR-type" evidence="4">
    <location>
        <begin position="8"/>
        <end position="106"/>
    </location>
</feature>
<dbReference type="Gene3D" id="1.10.10.10">
    <property type="entry name" value="Winged helix-like DNA-binding domain superfamily/Winged helix DNA-binding domain"/>
    <property type="match status" value="1"/>
</dbReference>
<dbReference type="PROSITE" id="PS50987">
    <property type="entry name" value="HTH_ARSR_2"/>
    <property type="match status" value="1"/>
</dbReference>
<protein>
    <submittedName>
        <fullName evidence="5">Winged helix-turn-helix transcriptional regulator</fullName>
    </submittedName>
</protein>
<dbReference type="InterPro" id="IPR036388">
    <property type="entry name" value="WH-like_DNA-bd_sf"/>
</dbReference>
<dbReference type="InterPro" id="IPR036390">
    <property type="entry name" value="WH_DNA-bd_sf"/>
</dbReference>
<dbReference type="GO" id="GO:0003677">
    <property type="term" value="F:DNA binding"/>
    <property type="evidence" value="ECO:0007669"/>
    <property type="project" value="UniProtKB-KW"/>
</dbReference>
<evidence type="ECO:0000256" key="1">
    <source>
        <dbReference type="ARBA" id="ARBA00023015"/>
    </source>
</evidence>
<evidence type="ECO:0000259" key="4">
    <source>
        <dbReference type="PROSITE" id="PS50987"/>
    </source>
</evidence>
<evidence type="ECO:0000313" key="5">
    <source>
        <dbReference type="EMBL" id="NLR92018.1"/>
    </source>
</evidence>
<dbReference type="Proteomes" id="UP000585050">
    <property type="component" value="Unassembled WGS sequence"/>
</dbReference>
<evidence type="ECO:0000256" key="3">
    <source>
        <dbReference type="ARBA" id="ARBA00023163"/>
    </source>
</evidence>
<dbReference type="SUPFAM" id="SSF46785">
    <property type="entry name" value="Winged helix' DNA-binding domain"/>
    <property type="match status" value="1"/>
</dbReference>
<dbReference type="PRINTS" id="PR00778">
    <property type="entry name" value="HTHARSR"/>
</dbReference>
<proteinExistence type="predicted"/>
<dbReference type="InterPro" id="IPR051081">
    <property type="entry name" value="HTH_MetalResp_TranReg"/>
</dbReference>
<dbReference type="PANTHER" id="PTHR33154:SF15">
    <property type="entry name" value="REGULATORY PROTEIN ARSR"/>
    <property type="match status" value="1"/>
</dbReference>
<gene>
    <name evidence="5" type="ORF">HGP29_12405</name>
</gene>
<organism evidence="5 6">
    <name type="scientific">Flammeovirga agarivorans</name>
    <dbReference type="NCBI Taxonomy" id="2726742"/>
    <lineage>
        <taxon>Bacteria</taxon>
        <taxon>Pseudomonadati</taxon>
        <taxon>Bacteroidota</taxon>
        <taxon>Cytophagia</taxon>
        <taxon>Cytophagales</taxon>
        <taxon>Flammeovirgaceae</taxon>
        <taxon>Flammeovirga</taxon>
    </lineage>
</organism>
<dbReference type="GO" id="GO:0003700">
    <property type="term" value="F:DNA-binding transcription factor activity"/>
    <property type="evidence" value="ECO:0007669"/>
    <property type="project" value="InterPro"/>
</dbReference>
<dbReference type="EMBL" id="JABAIL010000003">
    <property type="protein sequence ID" value="NLR92018.1"/>
    <property type="molecule type" value="Genomic_DNA"/>
</dbReference>
<evidence type="ECO:0000313" key="6">
    <source>
        <dbReference type="Proteomes" id="UP000585050"/>
    </source>
</evidence>
<dbReference type="CDD" id="cd00090">
    <property type="entry name" value="HTH_ARSR"/>
    <property type="match status" value="1"/>
</dbReference>
<keyword evidence="6" id="KW-1185">Reference proteome</keyword>
<sequence>MGITKTQGFSEEITSMADILKVLGHPARLSIMMHLANSPQCINSDLVDELPLAQSTISRHLSELKRVGLVRGTISGNNISYCVDEETWEKVKSFFAATSDLLSPKKCC</sequence>
<dbReference type="Pfam" id="PF01022">
    <property type="entry name" value="HTH_5"/>
    <property type="match status" value="1"/>
</dbReference>
<evidence type="ECO:0000256" key="2">
    <source>
        <dbReference type="ARBA" id="ARBA00023125"/>
    </source>
</evidence>
<dbReference type="AlphaFoldDB" id="A0A7X8SKY3"/>
<dbReference type="InterPro" id="IPR001845">
    <property type="entry name" value="HTH_ArsR_DNA-bd_dom"/>
</dbReference>
<reference evidence="5 6" key="1">
    <citation type="submission" date="2020-04" db="EMBL/GenBank/DDBJ databases">
        <title>Flammeovirga sp. SR4, a novel species isolated from seawater.</title>
        <authorList>
            <person name="Wang X."/>
        </authorList>
    </citation>
    <scope>NUCLEOTIDE SEQUENCE [LARGE SCALE GENOMIC DNA]</scope>
    <source>
        <strain evidence="5 6">SR4</strain>
    </source>
</reference>
<dbReference type="SMART" id="SM00418">
    <property type="entry name" value="HTH_ARSR"/>
    <property type="match status" value="1"/>
</dbReference>
<dbReference type="PANTHER" id="PTHR33154">
    <property type="entry name" value="TRANSCRIPTIONAL REGULATOR, ARSR FAMILY"/>
    <property type="match status" value="1"/>
</dbReference>
<dbReference type="RefSeq" id="WP_168882724.1">
    <property type="nucleotide sequence ID" value="NZ_JABAIL010000003.1"/>
</dbReference>
<dbReference type="InterPro" id="IPR011991">
    <property type="entry name" value="ArsR-like_HTH"/>
</dbReference>
<accession>A0A7X8SKY3</accession>
<keyword evidence="1" id="KW-0805">Transcription regulation</keyword>
<name>A0A7X8SKY3_9BACT</name>
<keyword evidence="2" id="KW-0238">DNA-binding</keyword>